<evidence type="ECO:0000256" key="3">
    <source>
        <dbReference type="SAM" id="Phobius"/>
    </source>
</evidence>
<feature type="transmembrane region" description="Helical" evidence="3">
    <location>
        <begin position="134"/>
        <end position="152"/>
    </location>
</feature>
<dbReference type="SMART" id="SM00267">
    <property type="entry name" value="GGDEF"/>
    <property type="match status" value="1"/>
</dbReference>
<dbReference type="InterPro" id="IPR000160">
    <property type="entry name" value="GGDEF_dom"/>
</dbReference>
<dbReference type="InterPro" id="IPR043128">
    <property type="entry name" value="Rev_trsase/Diguanyl_cyclase"/>
</dbReference>
<keyword evidence="3" id="KW-0472">Membrane</keyword>
<dbReference type="PANTHER" id="PTHR45138">
    <property type="entry name" value="REGULATORY COMPONENTS OF SENSORY TRANSDUCTION SYSTEM"/>
    <property type="match status" value="1"/>
</dbReference>
<dbReference type="EMBL" id="QOVG01000005">
    <property type="protein sequence ID" value="NDK39091.1"/>
    <property type="molecule type" value="Genomic_DNA"/>
</dbReference>
<dbReference type="Gene3D" id="3.30.70.270">
    <property type="match status" value="1"/>
</dbReference>
<keyword evidence="3" id="KW-0812">Transmembrane</keyword>
<comment type="caution">
    <text evidence="5">The sequence shown here is derived from an EMBL/GenBank/DDBJ whole genome shotgun (WGS) entry which is preliminary data.</text>
</comment>
<feature type="transmembrane region" description="Helical" evidence="3">
    <location>
        <begin position="46"/>
        <end position="64"/>
    </location>
</feature>
<keyword evidence="6" id="KW-1185">Reference proteome</keyword>
<dbReference type="CDD" id="cd01949">
    <property type="entry name" value="GGDEF"/>
    <property type="match status" value="1"/>
</dbReference>
<feature type="transmembrane region" description="Helical" evidence="3">
    <location>
        <begin position="20"/>
        <end position="40"/>
    </location>
</feature>
<feature type="transmembrane region" description="Helical" evidence="3">
    <location>
        <begin position="84"/>
        <end position="103"/>
    </location>
</feature>
<dbReference type="NCBIfam" id="TIGR00254">
    <property type="entry name" value="GGDEF"/>
    <property type="match status" value="1"/>
</dbReference>
<feature type="transmembrane region" description="Helical" evidence="3">
    <location>
        <begin position="158"/>
        <end position="176"/>
    </location>
</feature>
<sequence>MNLVKTRRLAQEMEDTYQRALTGGPFYAAAWLIVGLYGGAFARSPLAGWGLLVAFSCLAAWRFMHRPIGEEDGAAIAHWLRLHWGVVVLTTSLWGGLFCWALLDPGFGPSRTAAMLCTLGLATALAHSFSMRRGFALVCIGALYLPGLFLLWKNRPDHATALMMAIYLGYVFIALLRSHAEYRQRLDLDQELRGQRDLYSRQSRIDPLTELANRREFADVLSAATAKARRNDRPLTLLLLDIDHFKHVNDTYGHAIGDACLQAIAARLLASFDGDDDLAARVGGEEFGVVLEGQDLAGAMHRAEKFRTELFEQPIALEGGTVLSMTASVGVAVFDASLHQDDDALYHAADNAVYRAKAEGRNRVCIEQPAGAVLAAMGASIPADTGGAAAVAT</sequence>
<dbReference type="Pfam" id="PF00990">
    <property type="entry name" value="GGDEF"/>
    <property type="match status" value="1"/>
</dbReference>
<keyword evidence="3" id="KW-1133">Transmembrane helix</keyword>
<name>A0ABX0AFR9_9GAMM</name>
<dbReference type="InterPro" id="IPR029787">
    <property type="entry name" value="Nucleotide_cyclase"/>
</dbReference>
<feature type="domain" description="GGDEF" evidence="4">
    <location>
        <begin position="233"/>
        <end position="369"/>
    </location>
</feature>
<dbReference type="PANTHER" id="PTHR45138:SF9">
    <property type="entry name" value="DIGUANYLATE CYCLASE DGCM-RELATED"/>
    <property type="match status" value="1"/>
</dbReference>
<evidence type="ECO:0000256" key="1">
    <source>
        <dbReference type="ARBA" id="ARBA00012528"/>
    </source>
</evidence>
<gene>
    <name evidence="5" type="ORF">DT603_09585</name>
</gene>
<feature type="transmembrane region" description="Helical" evidence="3">
    <location>
        <begin position="109"/>
        <end position="127"/>
    </location>
</feature>
<dbReference type="RefSeq" id="WP_162349657.1">
    <property type="nucleotide sequence ID" value="NZ_QOVG01000005.1"/>
</dbReference>
<protein>
    <recommendedName>
        <fullName evidence="1">diguanylate cyclase</fullName>
        <ecNumber evidence="1">2.7.7.65</ecNumber>
    </recommendedName>
</protein>
<dbReference type="SUPFAM" id="SSF55073">
    <property type="entry name" value="Nucleotide cyclase"/>
    <property type="match status" value="1"/>
</dbReference>
<accession>A0ABX0AFR9</accession>
<organism evidence="5 6">
    <name type="scientific">Pseudoxanthomonas gei</name>
    <dbReference type="NCBI Taxonomy" id="1383030"/>
    <lineage>
        <taxon>Bacteria</taxon>
        <taxon>Pseudomonadati</taxon>
        <taxon>Pseudomonadota</taxon>
        <taxon>Gammaproteobacteria</taxon>
        <taxon>Lysobacterales</taxon>
        <taxon>Lysobacteraceae</taxon>
        <taxon>Pseudoxanthomonas</taxon>
    </lineage>
</organism>
<dbReference type="PROSITE" id="PS50887">
    <property type="entry name" value="GGDEF"/>
    <property type="match status" value="1"/>
</dbReference>
<evidence type="ECO:0000313" key="6">
    <source>
        <dbReference type="Proteomes" id="UP001429354"/>
    </source>
</evidence>
<proteinExistence type="predicted"/>
<dbReference type="Proteomes" id="UP001429354">
    <property type="component" value="Unassembled WGS sequence"/>
</dbReference>
<evidence type="ECO:0000256" key="2">
    <source>
        <dbReference type="ARBA" id="ARBA00034247"/>
    </source>
</evidence>
<reference evidence="5 6" key="1">
    <citation type="submission" date="2018-07" db="EMBL/GenBank/DDBJ databases">
        <title>Whole genome Sequencing of Pseudoxanthomonas gei KCTC 32298 (T).</title>
        <authorList>
            <person name="Kumar S."/>
            <person name="Bansal K."/>
            <person name="Kaur A."/>
            <person name="Patil P."/>
            <person name="Sharma S."/>
            <person name="Patil P.B."/>
        </authorList>
    </citation>
    <scope>NUCLEOTIDE SEQUENCE [LARGE SCALE GENOMIC DNA]</scope>
    <source>
        <strain evidence="5 6">KCTC 32298</strain>
    </source>
</reference>
<dbReference type="InterPro" id="IPR050469">
    <property type="entry name" value="Diguanylate_Cyclase"/>
</dbReference>
<dbReference type="EC" id="2.7.7.65" evidence="1"/>
<comment type="catalytic activity">
    <reaction evidence="2">
        <text>2 GTP = 3',3'-c-di-GMP + 2 diphosphate</text>
        <dbReference type="Rhea" id="RHEA:24898"/>
        <dbReference type="ChEBI" id="CHEBI:33019"/>
        <dbReference type="ChEBI" id="CHEBI:37565"/>
        <dbReference type="ChEBI" id="CHEBI:58805"/>
        <dbReference type="EC" id="2.7.7.65"/>
    </reaction>
</comment>
<evidence type="ECO:0000313" key="5">
    <source>
        <dbReference type="EMBL" id="NDK39091.1"/>
    </source>
</evidence>
<evidence type="ECO:0000259" key="4">
    <source>
        <dbReference type="PROSITE" id="PS50887"/>
    </source>
</evidence>